<dbReference type="RefSeq" id="WP_091935258.1">
    <property type="nucleotide sequence ID" value="NZ_FNCY01000003.1"/>
</dbReference>
<keyword evidence="2" id="KW-0547">Nucleotide-binding</keyword>
<dbReference type="Pfam" id="PF12705">
    <property type="entry name" value="PDDEXK_1"/>
    <property type="match status" value="1"/>
</dbReference>
<feature type="domain" description="PD-(D/E)XK endonuclease-like" evidence="1">
    <location>
        <begin position="657"/>
        <end position="909"/>
    </location>
</feature>
<dbReference type="EMBL" id="FNCY01000003">
    <property type="protein sequence ID" value="SDH09017.1"/>
    <property type="molecule type" value="Genomic_DNA"/>
</dbReference>
<organism evidence="2 3">
    <name type="scientific">Propionivibrio dicarboxylicus</name>
    <dbReference type="NCBI Taxonomy" id="83767"/>
    <lineage>
        <taxon>Bacteria</taxon>
        <taxon>Pseudomonadati</taxon>
        <taxon>Pseudomonadota</taxon>
        <taxon>Betaproteobacteria</taxon>
        <taxon>Rhodocyclales</taxon>
        <taxon>Rhodocyclaceae</taxon>
        <taxon>Propionivibrio</taxon>
    </lineage>
</organism>
<dbReference type="InterPro" id="IPR011604">
    <property type="entry name" value="PDDEXK-like_dom_sf"/>
</dbReference>
<keyword evidence="2" id="KW-0067">ATP-binding</keyword>
<reference evidence="2 3" key="1">
    <citation type="submission" date="2016-10" db="EMBL/GenBank/DDBJ databases">
        <authorList>
            <person name="de Groot N.N."/>
        </authorList>
    </citation>
    <scope>NUCLEOTIDE SEQUENCE [LARGE SCALE GENOMIC DNA]</scope>
    <source>
        <strain evidence="2 3">DSM 5885</strain>
    </source>
</reference>
<dbReference type="Gene3D" id="3.90.320.10">
    <property type="match status" value="1"/>
</dbReference>
<accession>A0A1G7ZKB0</accession>
<evidence type="ECO:0000313" key="2">
    <source>
        <dbReference type="EMBL" id="SDH09017.1"/>
    </source>
</evidence>
<protein>
    <submittedName>
        <fullName evidence="2">ATP-dependent helicase/nuclease subunit B</fullName>
    </submittedName>
</protein>
<sequence length="914" mass="98515">MIVSTLPPGASFFDDLADALLAAFPSQLAAGDLSGLRVLVPAMPMAAEFRAALVRATQRCEGSPALLLPRFDTLRAWAQSQPLPDLAEPLPASRRLVLLQEALRARAWFDERALWGIAAEMAALFDELTAASVGLPEDAEALVTQLEQAYALRASAPLAFEARVVHELWRALAASGAIDATARYRLQLAELARVPAQPLWVLLDAPVEESLDAAERAFLARYGEGQTVRICHPSPRETAATPVLDVLDAAWPAQLDTPLVERAEALAQRLPESPLAGRLALVAAAGREHEAQSAVAQVAEWLLSGKKRIALIAQDRLTARRVRALLEREGVLVSDETGWLLSTSRAAAAVDALIEVVAGNAYHRDVLDLCKSPFLFGDFDASARADAVATIETAIRKGSVASGLTRLRRVLLELGNDAAAPAQVLLDRIEAARALLDSRPATLVRWIGRLLKALEALGALDALRADTAGQALLDLLDARLLELEGTDAVFALSAWRDWLNREFEGASFRDGSLASPVVVTPLNAVCLRRFEAALMIGGDQRHLAPAATGAFFNQSVRRELGLRTLADSERELRRDLELLLATVPQVTVTWQSVQDGEANLLAREFLVLAALHAEAWKVPLERPALPARPDAPADSATAPLPSCQAAPAVAAGLVPARVSVSAYGSLVACPYRFFARHVLRLGELDEVSEEMEKSDYGALVHRSLELFHGRYPRVSALTGADALKALQACVDAVFAPAVGENLLAIAWRQRWGQRLGAYLDWQRAREAAGWHWAQAETPVTRTLALDGGGSIEFYGRIDRIDRRDDGEAALLDYKTQTVKAIRDRLDDDVQLPAYALLHGDAGEAAYVALDDQTVAAVRSCEDRAALQASAMAQAARLTRSMTAMRAGAGLPAHGVDTVCRWCEAAGLCRKAYIA</sequence>
<dbReference type="Proteomes" id="UP000198607">
    <property type="component" value="Unassembled WGS sequence"/>
</dbReference>
<gene>
    <name evidence="2" type="ORF">SAMN05660652_01197</name>
</gene>
<dbReference type="InterPro" id="IPR027417">
    <property type="entry name" value="P-loop_NTPase"/>
</dbReference>
<keyword evidence="3" id="KW-1185">Reference proteome</keyword>
<dbReference type="OrthoDB" id="9761147at2"/>
<name>A0A1G7ZKB0_9RHOO</name>
<evidence type="ECO:0000259" key="1">
    <source>
        <dbReference type="Pfam" id="PF12705"/>
    </source>
</evidence>
<evidence type="ECO:0000313" key="3">
    <source>
        <dbReference type="Proteomes" id="UP000198607"/>
    </source>
</evidence>
<keyword evidence="2" id="KW-0347">Helicase</keyword>
<dbReference type="GO" id="GO:0004386">
    <property type="term" value="F:helicase activity"/>
    <property type="evidence" value="ECO:0007669"/>
    <property type="project" value="UniProtKB-KW"/>
</dbReference>
<dbReference type="STRING" id="83767.SAMN05660652_01197"/>
<keyword evidence="2" id="KW-0378">Hydrolase</keyword>
<dbReference type="InterPro" id="IPR038726">
    <property type="entry name" value="PDDEXK_AddAB-type"/>
</dbReference>
<proteinExistence type="predicted"/>
<dbReference type="AlphaFoldDB" id="A0A1G7ZKB0"/>
<dbReference type="SUPFAM" id="SSF52540">
    <property type="entry name" value="P-loop containing nucleoside triphosphate hydrolases"/>
    <property type="match status" value="1"/>
</dbReference>